<feature type="domain" description="C-type lectin" evidence="2">
    <location>
        <begin position="264"/>
        <end position="388"/>
    </location>
</feature>
<dbReference type="CDD" id="cd03602">
    <property type="entry name" value="CLECT_1"/>
    <property type="match status" value="1"/>
</dbReference>
<feature type="domain" description="C-type lectin" evidence="2">
    <location>
        <begin position="634"/>
        <end position="753"/>
    </location>
</feature>
<feature type="domain" description="C-type lectin" evidence="2">
    <location>
        <begin position="401"/>
        <end position="513"/>
    </location>
</feature>
<dbReference type="Gene3D" id="3.10.100.10">
    <property type="entry name" value="Mannose-Binding Protein A, subunit A"/>
    <property type="match status" value="11"/>
</dbReference>
<evidence type="ECO:0000313" key="3">
    <source>
        <dbReference type="Proteomes" id="UP000515129"/>
    </source>
</evidence>
<dbReference type="InterPro" id="IPR016187">
    <property type="entry name" value="CTDL_fold"/>
</dbReference>
<evidence type="ECO:0000313" key="4">
    <source>
        <dbReference type="RefSeq" id="XP_026052209.1"/>
    </source>
</evidence>
<dbReference type="InterPro" id="IPR001304">
    <property type="entry name" value="C-type_lectin-like"/>
</dbReference>
<protein>
    <submittedName>
        <fullName evidence="4">Macrophage mannose receptor 1-like</fullName>
    </submittedName>
</protein>
<feature type="domain" description="C-type lectin" evidence="2">
    <location>
        <begin position="1121"/>
        <end position="1240"/>
    </location>
</feature>
<feature type="domain" description="C-type lectin" evidence="2">
    <location>
        <begin position="1254"/>
        <end position="1368"/>
    </location>
</feature>
<dbReference type="PROSITE" id="PS00615">
    <property type="entry name" value="C_TYPE_LECTIN_1"/>
    <property type="match status" value="3"/>
</dbReference>
<evidence type="ECO:0000259" key="2">
    <source>
        <dbReference type="PROSITE" id="PS50041"/>
    </source>
</evidence>
<evidence type="ECO:0000256" key="1">
    <source>
        <dbReference type="ARBA" id="ARBA00023157"/>
    </source>
</evidence>
<reference evidence="4" key="1">
    <citation type="submission" date="2025-08" db="UniProtKB">
        <authorList>
            <consortium name="RefSeq"/>
        </authorList>
    </citation>
    <scope>IDENTIFICATION</scope>
    <source>
        <strain evidence="4">Wakin</strain>
        <tissue evidence="4">Muscle</tissue>
    </source>
</reference>
<dbReference type="Proteomes" id="UP000515129">
    <property type="component" value="Chromosome 21"/>
</dbReference>
<keyword evidence="1" id="KW-1015">Disulfide bond</keyword>
<dbReference type="PROSITE" id="PS50041">
    <property type="entry name" value="C_TYPE_LECTIN_2"/>
    <property type="match status" value="11"/>
</dbReference>
<dbReference type="RefSeq" id="XP_026052209.1">
    <property type="nucleotide sequence ID" value="XM_026196424.1"/>
</dbReference>
<dbReference type="Pfam" id="PF00059">
    <property type="entry name" value="Lectin_C"/>
    <property type="match status" value="11"/>
</dbReference>
<feature type="domain" description="C-type lectin" evidence="2">
    <location>
        <begin position="891"/>
        <end position="1002"/>
    </location>
</feature>
<dbReference type="GeneID" id="113038777"/>
<accession>A0A6P6IWQ9</accession>
<keyword evidence="3" id="KW-1185">Reference proteome</keyword>
<dbReference type="KEGG" id="caua:113038777"/>
<feature type="domain" description="C-type lectin" evidence="2">
    <location>
        <begin position="16"/>
        <end position="135"/>
    </location>
</feature>
<dbReference type="SMART" id="SM00034">
    <property type="entry name" value="CLECT"/>
    <property type="match status" value="11"/>
</dbReference>
<dbReference type="InterPro" id="IPR016186">
    <property type="entry name" value="C-type_lectin-like/link_sf"/>
</dbReference>
<dbReference type="PANTHER" id="PTHR45784">
    <property type="entry name" value="C-TYPE LECTIN DOMAIN FAMILY 20 MEMBER A-RELATED"/>
    <property type="match status" value="1"/>
</dbReference>
<dbReference type="SUPFAM" id="SSF56436">
    <property type="entry name" value="C-type lectin-like"/>
    <property type="match status" value="11"/>
</dbReference>
<feature type="domain" description="C-type lectin" evidence="2">
    <location>
        <begin position="523"/>
        <end position="628"/>
    </location>
</feature>
<gene>
    <name evidence="4" type="primary">LOC113038777</name>
</gene>
<sequence length="1425" mass="168214">MYNGIWQTTACSGLYYQSVCYDGRKNASASYVVITQYQTWTEAQSYCREHHTDLISIRNETENYKMQYLLHKFSLKEFWIGLYRTRSWSDHSNSSFTYWKTGHPNTAEFCTVVSFSDSGKWTDEYCNNVFTFFCYSELSSSRQYHFVNESKTWTEAQRYCRQNYSDLATIDNMEEMNSLINTVNGSYYGSAWIGLYDDVNSWRWSLEDNDFYQEGEKDFRNWYHEPNNNGGNELCVYMDYNGKWFDYPCGYTGNNFVCYDGRENATQSYIRINDWTNWTEARRYCRDHYTDLVNVRNQTENQRILETAGGRVWIGLYRNRIWSDHQITSYQNWRPYSSDSVGQPDNGEGYAQTTVAKYGFQHCTAVSFRNSGRWTDEVCISDMPFFCYSRNCTLSSCNRQYHFVSESKTWTEAQRFCRENYSDLATIDNMEEMNRLIKTVRGTFYGSAWIGLYDDLNSWRWSLDNTALDGGYKRWYVSQPLNSGGKSLCVYLLNTQGIWIERPCNTELLFVCYDGRVNASTRYVFIEQSKSWSEAQSYCREHHTDLVSIRNEDENYRIRTILSYYSTVWIGLYRTRSWSDQSNSSFSNWRTGQPDNAGFREYCTAVSFSDSGSWTDENCNIAFPFICYSVSSLVSSRQYHFVSESKTWTEAQRYCRQNYSDLATIDNMEEMNSLINTVNGSYNGSAWIGLYDDVNSWRWSLEDNDFYQEAERDFRNFYHEPDNYGGNELCVYMNYDGNWFDMACDNMLPFICYDGRETATQSYIRIGDWKNWTEARRYCRDHYTDLVNVRNQTENQRILETAGGRVWIGLYRNRIWSNGQNTKYEDWRPAIPYSAQQPDNGEYVFSQWGTELCTAVSFSHLGRWTDENCLSSMPFICHNRTCTQSSCTRQYHFVSESKTWTEAQSYCRQNYTDLATIDNMEEMNRLIKTVRRTYGKAWIGLYDDMNSWTWSLDNTALDGGFKSWNVQQPVDSYGQSLCVYMLYNRGRWSEDFCSQTRPFVCYDGRVNASTSYVHVYQYKTWTEAQSYCREHHTDLVSIKNETENYRVQLLIFDYDTVWIGLYRTRSWSDQSNSSFSNWRTGQPDNAGNSQYCTAVSFSDSGSWTDENCNTALFFICYSASASSRQFHFVNESKTWTEAQRYCRQNYSDLATIDNMEEMNSLINTVNGSYNGSAWIGLYDDVNSWRWSLEDNDFYQERERDFRNWYHEPNNIAGNELCVFMDSNGNWFDSSCEYVFIFVCYDGRENSSQKYILVYYYTTWTGAQSYCRETYTDLASVRNETERQQILDVTRYYSYYVWIGLYRNRLWSDQSSISFTYWLPFTQGIDAQPDNGVNVPGQRIAQHCTAVSLQYFGQWTDENCFANLPFFCYSDKYVSVMGLSVKVTSLENLSEYQIEELVIQLQEEFIRQGLPSNFTMHLRNYRKTNP</sequence>
<feature type="domain" description="C-type lectin" evidence="2">
    <location>
        <begin position="758"/>
        <end position="878"/>
    </location>
</feature>
<feature type="domain" description="C-type lectin" evidence="2">
    <location>
        <begin position="139"/>
        <end position="249"/>
    </location>
</feature>
<organism evidence="3 4">
    <name type="scientific">Carassius auratus</name>
    <name type="common">Goldfish</name>
    <dbReference type="NCBI Taxonomy" id="7957"/>
    <lineage>
        <taxon>Eukaryota</taxon>
        <taxon>Metazoa</taxon>
        <taxon>Chordata</taxon>
        <taxon>Craniata</taxon>
        <taxon>Vertebrata</taxon>
        <taxon>Euteleostomi</taxon>
        <taxon>Actinopterygii</taxon>
        <taxon>Neopterygii</taxon>
        <taxon>Teleostei</taxon>
        <taxon>Ostariophysi</taxon>
        <taxon>Cypriniformes</taxon>
        <taxon>Cyprinidae</taxon>
        <taxon>Cyprininae</taxon>
        <taxon>Carassius</taxon>
    </lineage>
</organism>
<dbReference type="PANTHER" id="PTHR45784:SF3">
    <property type="entry name" value="C-TYPE LECTIN DOMAIN FAMILY 4 MEMBER K-LIKE-RELATED"/>
    <property type="match status" value="1"/>
</dbReference>
<feature type="domain" description="C-type lectin" evidence="2">
    <location>
        <begin position="1007"/>
        <end position="1117"/>
    </location>
</feature>
<dbReference type="OrthoDB" id="7357196at2759"/>
<proteinExistence type="predicted"/>
<name>A0A6P6IWQ9_CARAU</name>
<dbReference type="InterPro" id="IPR018378">
    <property type="entry name" value="C-type_lectin_CS"/>
</dbReference>